<evidence type="ECO:0000256" key="1">
    <source>
        <dbReference type="SAM" id="MobiDB-lite"/>
    </source>
</evidence>
<dbReference type="SUPFAM" id="SSF53335">
    <property type="entry name" value="S-adenosyl-L-methionine-dependent methyltransferases"/>
    <property type="match status" value="1"/>
</dbReference>
<dbReference type="CDD" id="cd02440">
    <property type="entry name" value="AdoMet_MTases"/>
    <property type="match status" value="1"/>
</dbReference>
<protein>
    <recommendedName>
        <fullName evidence="2">DOT1 domain-containing protein</fullName>
    </recommendedName>
</protein>
<dbReference type="Gene3D" id="3.40.50.150">
    <property type="entry name" value="Vaccinia Virus protein VP39"/>
    <property type="match status" value="1"/>
</dbReference>
<dbReference type="InterPro" id="IPR025789">
    <property type="entry name" value="DOT1_dom"/>
</dbReference>
<dbReference type="Pfam" id="PF08123">
    <property type="entry name" value="DOT1"/>
    <property type="match status" value="1"/>
</dbReference>
<feature type="region of interest" description="Disordered" evidence="1">
    <location>
        <begin position="1"/>
        <end position="21"/>
    </location>
</feature>
<dbReference type="EMBL" id="HBHX01060069">
    <property type="protein sequence ID" value="CAE0140296.1"/>
    <property type="molecule type" value="Transcribed_RNA"/>
</dbReference>
<feature type="domain" description="DOT1" evidence="2">
    <location>
        <begin position="54"/>
        <end position="101"/>
    </location>
</feature>
<organism evidence="3">
    <name type="scientific">Haptolina ericina</name>
    <dbReference type="NCBI Taxonomy" id="156174"/>
    <lineage>
        <taxon>Eukaryota</taxon>
        <taxon>Haptista</taxon>
        <taxon>Haptophyta</taxon>
        <taxon>Prymnesiophyceae</taxon>
        <taxon>Prymnesiales</taxon>
        <taxon>Prymnesiaceae</taxon>
        <taxon>Haptolina</taxon>
    </lineage>
</organism>
<evidence type="ECO:0000313" key="3">
    <source>
        <dbReference type="EMBL" id="CAE0140296.1"/>
    </source>
</evidence>
<dbReference type="InterPro" id="IPR029063">
    <property type="entry name" value="SAM-dependent_MTases_sf"/>
</dbReference>
<name>A0A7S3BPB9_9EUKA</name>
<sequence length="217" mass="23970">MWGEENRSRPVGPKTARTSEGYGEATCSTAEKLIGLLSNLTCFVPAMAGWDDVWNLNEDASFLDIGSGYGKVIFHVKLLTGCRRVTGIECVAKRAEISTLAHQGLYGELDRSRLDDDLLQGVSFEAADATEASEFTHSHIYLFDRVFSHITLEAIAKVLQRSPFYVMVSSKGPSVWWGVGLSKVQPVAKMRFVTTGRERCTVYIYINAHFIPGTLGI</sequence>
<gene>
    <name evidence="3" type="ORF">HERI1096_LOCUS33223</name>
</gene>
<proteinExistence type="predicted"/>
<dbReference type="GO" id="GO:0031151">
    <property type="term" value="F:histone H3K79 methyltransferase activity"/>
    <property type="evidence" value="ECO:0007669"/>
    <property type="project" value="InterPro"/>
</dbReference>
<accession>A0A7S3BPB9</accession>
<reference evidence="3" key="1">
    <citation type="submission" date="2021-01" db="EMBL/GenBank/DDBJ databases">
        <authorList>
            <person name="Corre E."/>
            <person name="Pelletier E."/>
            <person name="Niang G."/>
            <person name="Scheremetjew M."/>
            <person name="Finn R."/>
            <person name="Kale V."/>
            <person name="Holt S."/>
            <person name="Cochrane G."/>
            <person name="Meng A."/>
            <person name="Brown T."/>
            <person name="Cohen L."/>
        </authorList>
    </citation>
    <scope>NUCLEOTIDE SEQUENCE</scope>
    <source>
        <strain evidence="3">CCMP281</strain>
    </source>
</reference>
<dbReference type="AlphaFoldDB" id="A0A7S3BPB9"/>
<evidence type="ECO:0000259" key="2">
    <source>
        <dbReference type="Pfam" id="PF08123"/>
    </source>
</evidence>